<evidence type="ECO:0000313" key="2">
    <source>
        <dbReference type="EMBL" id="KAG2383975.1"/>
    </source>
</evidence>
<dbReference type="AlphaFoldDB" id="A0A8T0JUF9"/>
<keyword evidence="1" id="KW-0472">Membrane</keyword>
<name>A0A8T0JUF9_PHAAN</name>
<proteinExistence type="predicted"/>
<protein>
    <submittedName>
        <fullName evidence="2">Uncharacterized protein</fullName>
    </submittedName>
</protein>
<comment type="caution">
    <text evidence="2">The sequence shown here is derived from an EMBL/GenBank/DDBJ whole genome shotgun (WGS) entry which is preliminary data.</text>
</comment>
<organism evidence="2 3">
    <name type="scientific">Phaseolus angularis</name>
    <name type="common">Azuki bean</name>
    <name type="synonym">Vigna angularis</name>
    <dbReference type="NCBI Taxonomy" id="3914"/>
    <lineage>
        <taxon>Eukaryota</taxon>
        <taxon>Viridiplantae</taxon>
        <taxon>Streptophyta</taxon>
        <taxon>Embryophyta</taxon>
        <taxon>Tracheophyta</taxon>
        <taxon>Spermatophyta</taxon>
        <taxon>Magnoliopsida</taxon>
        <taxon>eudicotyledons</taxon>
        <taxon>Gunneridae</taxon>
        <taxon>Pentapetalae</taxon>
        <taxon>rosids</taxon>
        <taxon>fabids</taxon>
        <taxon>Fabales</taxon>
        <taxon>Fabaceae</taxon>
        <taxon>Papilionoideae</taxon>
        <taxon>50 kb inversion clade</taxon>
        <taxon>NPAAA clade</taxon>
        <taxon>indigoferoid/millettioid clade</taxon>
        <taxon>Phaseoleae</taxon>
        <taxon>Vigna</taxon>
    </lineage>
</organism>
<keyword evidence="1" id="KW-1133">Transmembrane helix</keyword>
<evidence type="ECO:0000256" key="1">
    <source>
        <dbReference type="SAM" id="Phobius"/>
    </source>
</evidence>
<gene>
    <name evidence="2" type="ORF">HKW66_Vig0152620</name>
</gene>
<accession>A0A8T0JUF9</accession>
<feature type="transmembrane region" description="Helical" evidence="1">
    <location>
        <begin position="133"/>
        <end position="151"/>
    </location>
</feature>
<sequence length="163" mass="18623">MEMEHGMKGMRECCRRIEGTGSHSETLMTHFVPLHMKSHCEFEPTNQKVRDHKLKMKPNINTTTNQINHSCMVFDMGLATIPGCFMSTILSPFAYDGSIMTFVRRHKKERLITCGNSLATFSFPEENITCGNTFINFSILLPVTLFVLTSLRRFMCSYAIILT</sequence>
<reference evidence="2 3" key="1">
    <citation type="submission" date="2020-05" db="EMBL/GenBank/DDBJ databases">
        <title>Vigna angularis (adzuki bean) Var. LongXiaoDou No. 4 denovo assembly.</title>
        <authorList>
            <person name="Xiang H."/>
        </authorList>
    </citation>
    <scope>NUCLEOTIDE SEQUENCE [LARGE SCALE GENOMIC DNA]</scope>
    <source>
        <tissue evidence="2">Leaf</tissue>
    </source>
</reference>
<feature type="transmembrane region" description="Helical" evidence="1">
    <location>
        <begin position="73"/>
        <end position="95"/>
    </location>
</feature>
<dbReference type="Proteomes" id="UP000743370">
    <property type="component" value="Unassembled WGS sequence"/>
</dbReference>
<keyword evidence="1" id="KW-0812">Transmembrane</keyword>
<dbReference type="EMBL" id="JABFOF010000008">
    <property type="protein sequence ID" value="KAG2383975.1"/>
    <property type="molecule type" value="Genomic_DNA"/>
</dbReference>
<evidence type="ECO:0000313" key="3">
    <source>
        <dbReference type="Proteomes" id="UP000743370"/>
    </source>
</evidence>